<proteinExistence type="predicted"/>
<dbReference type="RefSeq" id="WP_301722342.1">
    <property type="nucleotide sequence ID" value="NZ_JAUJWV010000001.1"/>
</dbReference>
<name>A0ABT8MY78_9BACL</name>
<evidence type="ECO:0000313" key="2">
    <source>
        <dbReference type="Proteomes" id="UP001172055"/>
    </source>
</evidence>
<protein>
    <submittedName>
        <fullName evidence="1">Uncharacterized protein</fullName>
    </submittedName>
</protein>
<reference evidence="1 2" key="1">
    <citation type="submission" date="2023-06" db="EMBL/GenBank/DDBJ databases">
        <title>Novel species in genus Planococcus.</title>
        <authorList>
            <person name="Ning S."/>
        </authorList>
    </citation>
    <scope>NUCLEOTIDE SEQUENCE [LARGE SCALE GENOMIC DNA]</scope>
    <source>
        <strain evidence="1 2">N028</strain>
    </source>
</reference>
<dbReference type="EMBL" id="JAUJWV010000001">
    <property type="protein sequence ID" value="MDN7240320.1"/>
    <property type="molecule type" value="Genomic_DNA"/>
</dbReference>
<evidence type="ECO:0000313" key="1">
    <source>
        <dbReference type="EMBL" id="MDN7240320.1"/>
    </source>
</evidence>
<accession>A0ABT8MY78</accession>
<comment type="caution">
    <text evidence="1">The sequence shown here is derived from an EMBL/GenBank/DDBJ whole genome shotgun (WGS) entry which is preliminary data.</text>
</comment>
<dbReference type="Proteomes" id="UP001172055">
    <property type="component" value="Unassembled WGS sequence"/>
</dbReference>
<sequence>MAIYYFKFEATPNPDNPEKEQYEGAIVNCWVDGTSMKPALTEAAKYVKSEGWKIEKMDDSFKVERERYEGNPELSESLECFDQALREGVSALFYVWPDKEL</sequence>
<organism evidence="1 2">
    <name type="scientific">Planococcus shixiaomingii</name>
    <dbReference type="NCBI Taxonomy" id="3058393"/>
    <lineage>
        <taxon>Bacteria</taxon>
        <taxon>Bacillati</taxon>
        <taxon>Bacillota</taxon>
        <taxon>Bacilli</taxon>
        <taxon>Bacillales</taxon>
        <taxon>Caryophanaceae</taxon>
        <taxon>Planococcus</taxon>
    </lineage>
</organism>
<keyword evidence="2" id="KW-1185">Reference proteome</keyword>
<gene>
    <name evidence="1" type="ORF">QWY14_00895</name>
</gene>